<comment type="caution">
    <text evidence="1">The sequence shown here is derived from an EMBL/GenBank/DDBJ whole genome shotgun (WGS) entry which is preliminary data.</text>
</comment>
<dbReference type="RefSeq" id="WP_189083699.1">
    <property type="nucleotide sequence ID" value="NZ_BMRJ01000001.1"/>
</dbReference>
<protein>
    <submittedName>
        <fullName evidence="1">Uncharacterized protein</fullName>
    </submittedName>
</protein>
<sequence>MLDQVTTNFVDEAAGLPPAELEAAFDRLVDLRPEGGKEASRAAVPSASENSALDHRIRAALLPRADELDAHLTGLHSDARAAISTTARAILKRRTLTEQQYAVLVEPFVGRAHVPAQGE</sequence>
<dbReference type="EMBL" id="BMRJ01000001">
    <property type="protein sequence ID" value="GGR15063.1"/>
    <property type="molecule type" value="Genomic_DNA"/>
</dbReference>
<organism evidence="1 2">
    <name type="scientific">Agromyces mediolanus</name>
    <name type="common">Corynebacterium mediolanum</name>
    <dbReference type="NCBI Taxonomy" id="41986"/>
    <lineage>
        <taxon>Bacteria</taxon>
        <taxon>Bacillati</taxon>
        <taxon>Actinomycetota</taxon>
        <taxon>Actinomycetes</taxon>
        <taxon>Micrococcales</taxon>
        <taxon>Microbacteriaceae</taxon>
        <taxon>Agromyces</taxon>
    </lineage>
</organism>
<evidence type="ECO:0000313" key="2">
    <source>
        <dbReference type="Proteomes" id="UP000610303"/>
    </source>
</evidence>
<dbReference type="Proteomes" id="UP000610303">
    <property type="component" value="Unassembled WGS sequence"/>
</dbReference>
<accession>A0A918F759</accession>
<proteinExistence type="predicted"/>
<reference evidence="1" key="2">
    <citation type="submission" date="2020-09" db="EMBL/GenBank/DDBJ databases">
        <authorList>
            <person name="Sun Q."/>
            <person name="Ohkuma M."/>
        </authorList>
    </citation>
    <scope>NUCLEOTIDE SEQUENCE</scope>
    <source>
        <strain evidence="1">JCM 3346</strain>
    </source>
</reference>
<name>A0A918F759_AGRME</name>
<reference evidence="1" key="1">
    <citation type="journal article" date="2014" name="Int. J. Syst. Evol. Microbiol.">
        <title>Complete genome sequence of Corynebacterium casei LMG S-19264T (=DSM 44701T), isolated from a smear-ripened cheese.</title>
        <authorList>
            <consortium name="US DOE Joint Genome Institute (JGI-PGF)"/>
            <person name="Walter F."/>
            <person name="Albersmeier A."/>
            <person name="Kalinowski J."/>
            <person name="Ruckert C."/>
        </authorList>
    </citation>
    <scope>NUCLEOTIDE SEQUENCE</scope>
    <source>
        <strain evidence="1">JCM 3346</strain>
    </source>
</reference>
<evidence type="ECO:0000313" key="1">
    <source>
        <dbReference type="EMBL" id="GGR15063.1"/>
    </source>
</evidence>
<gene>
    <name evidence="1" type="ORF">GCM10010196_04710</name>
</gene>
<dbReference type="AlphaFoldDB" id="A0A918F759"/>
<keyword evidence="2" id="KW-1185">Reference proteome</keyword>